<accession>A0A7W4J0C4</accession>
<evidence type="ECO:0000313" key="2">
    <source>
        <dbReference type="Proteomes" id="UP000577891"/>
    </source>
</evidence>
<dbReference type="Proteomes" id="UP000577891">
    <property type="component" value="Unassembled WGS sequence"/>
</dbReference>
<name>A0A7W4J0C4_9PROT</name>
<dbReference type="AlphaFoldDB" id="A0A7W4J0C4"/>
<sequence>MEHADYLTIGTAGDLSEADYWLFGAIRPRSCPLCVLVAGGDAAVAARLAEAFGAGGRPGAVAFLAPGAQPAHSVHDYIDCDLSADADPRARLGALAGLLAPGGGMRIAVAAPDGRGGGYDVAGLFDLLAAVGLAPVCLMAPLEYDPALLDAEPAFCTDLDFQPDRARACLTESRAGERAFHVAYVRRVGDWVRRADPMDRDAVPVLHGGDGFALSRLMRPDNRLPVRLGGHVVLVPVPSQSRGLLPLIDGRRTIGDLMAILDNRGVEADQFRQVWRTMFATFAGLNRLLLQAPP</sequence>
<comment type="caution">
    <text evidence="1">The sequence shown here is derived from an EMBL/GenBank/DDBJ whole genome shotgun (WGS) entry which is preliminary data.</text>
</comment>
<gene>
    <name evidence="1" type="ORF">HLH35_09275</name>
</gene>
<evidence type="ECO:0000313" key="1">
    <source>
        <dbReference type="EMBL" id="MBB2172309.1"/>
    </source>
</evidence>
<organism evidence="1 2">
    <name type="scientific">Gluconacetobacter asukensis</name>
    <dbReference type="NCBI Taxonomy" id="1017181"/>
    <lineage>
        <taxon>Bacteria</taxon>
        <taxon>Pseudomonadati</taxon>
        <taxon>Pseudomonadota</taxon>
        <taxon>Alphaproteobacteria</taxon>
        <taxon>Acetobacterales</taxon>
        <taxon>Acetobacteraceae</taxon>
        <taxon>Gluconacetobacter</taxon>
    </lineage>
</organism>
<proteinExistence type="predicted"/>
<dbReference type="EMBL" id="JABEQE010000006">
    <property type="protein sequence ID" value="MBB2172309.1"/>
    <property type="molecule type" value="Genomic_DNA"/>
</dbReference>
<keyword evidence="2" id="KW-1185">Reference proteome</keyword>
<protein>
    <submittedName>
        <fullName evidence="1">Uncharacterized protein</fullName>
    </submittedName>
</protein>
<dbReference type="RefSeq" id="WP_182978864.1">
    <property type="nucleotide sequence ID" value="NZ_BAABGB010000025.1"/>
</dbReference>
<reference evidence="1 2" key="1">
    <citation type="submission" date="2020-04" db="EMBL/GenBank/DDBJ databases">
        <title>Description of novel Gluconacetobacter.</title>
        <authorList>
            <person name="Sombolestani A."/>
        </authorList>
    </citation>
    <scope>NUCLEOTIDE SEQUENCE [LARGE SCALE GENOMIC DNA]</scope>
    <source>
        <strain evidence="1 2">LMG 27724</strain>
    </source>
</reference>